<sequence>MKPYGTLISVFGKLCYLATQYDYPHWPSKSVKPAFEPYDPRYGFRKSLPPIPSSMKVGMYVGYTVDRSNILVSLTAKKKRFKFCAFQVTRRKRNSVKADKCGSFPFRGEAMIAEVNIVFIVNLCESPHSELLIVMDWMKQVTRSRGYTDQMAADANALLFTFGSYTLGVHGPGDDIDTLCVEPSYVNREEDFFYILQNILDEMEEVTELQSLPDAHVPIEHDTLGMLQCHPYPHEYVETTKQCAHSAFFYRFAKEARGQNSRP</sequence>
<dbReference type="GO" id="GO:1990817">
    <property type="term" value="F:poly(A) RNA polymerase activity"/>
    <property type="evidence" value="ECO:0007669"/>
    <property type="project" value="TreeGrafter"/>
</dbReference>
<reference evidence="2 3" key="3">
    <citation type="submission" date="2019-11" db="EMBL/GenBank/DDBJ databases">
        <title>A de novo genome assembly of a pear dwarfing rootstock.</title>
        <authorList>
            <person name="Wang F."/>
            <person name="Wang J."/>
            <person name="Li S."/>
            <person name="Zhang Y."/>
            <person name="Fang M."/>
            <person name="Ma L."/>
            <person name="Zhao Y."/>
            <person name="Jiang S."/>
        </authorList>
    </citation>
    <scope>NUCLEOTIDE SEQUENCE [LARGE SCALE GENOMIC DNA]</scope>
    <source>
        <strain evidence="2">S2</strain>
        <tissue evidence="2">Leaf</tissue>
    </source>
</reference>
<dbReference type="Gene3D" id="3.30.460.10">
    <property type="entry name" value="Beta Polymerase, domain 2"/>
    <property type="match status" value="1"/>
</dbReference>
<dbReference type="SUPFAM" id="SSF81301">
    <property type="entry name" value="Nucleotidyltransferase"/>
    <property type="match status" value="1"/>
</dbReference>
<dbReference type="InterPro" id="IPR043519">
    <property type="entry name" value="NT_sf"/>
</dbReference>
<dbReference type="AlphaFoldDB" id="A0A5N5GGD1"/>
<name>A0A5N5GGD1_9ROSA</name>
<dbReference type="OrthoDB" id="412748at2759"/>
<reference evidence="3" key="2">
    <citation type="submission" date="2019-10" db="EMBL/GenBank/DDBJ databases">
        <title>A de novo genome assembly of a pear dwarfing rootstock.</title>
        <authorList>
            <person name="Wang F."/>
            <person name="Wang J."/>
            <person name="Li S."/>
            <person name="Zhang Y."/>
            <person name="Fang M."/>
            <person name="Ma L."/>
            <person name="Zhao Y."/>
            <person name="Jiang S."/>
        </authorList>
    </citation>
    <scope>NUCLEOTIDE SEQUENCE [LARGE SCALE GENOMIC DNA]</scope>
</reference>
<organism evidence="2 3">
    <name type="scientific">Pyrus ussuriensis x Pyrus communis</name>
    <dbReference type="NCBI Taxonomy" id="2448454"/>
    <lineage>
        <taxon>Eukaryota</taxon>
        <taxon>Viridiplantae</taxon>
        <taxon>Streptophyta</taxon>
        <taxon>Embryophyta</taxon>
        <taxon>Tracheophyta</taxon>
        <taxon>Spermatophyta</taxon>
        <taxon>Magnoliopsida</taxon>
        <taxon>eudicotyledons</taxon>
        <taxon>Gunneridae</taxon>
        <taxon>Pentapetalae</taxon>
        <taxon>rosids</taxon>
        <taxon>fabids</taxon>
        <taxon>Rosales</taxon>
        <taxon>Rosaceae</taxon>
        <taxon>Amygdaloideae</taxon>
        <taxon>Maleae</taxon>
        <taxon>Pyrus</taxon>
    </lineage>
</organism>
<protein>
    <recommendedName>
        <fullName evidence="1">Poly(A) polymerase nucleotidyltransferase domain-containing protein</fullName>
    </recommendedName>
</protein>
<dbReference type="GO" id="GO:0005634">
    <property type="term" value="C:nucleus"/>
    <property type="evidence" value="ECO:0007669"/>
    <property type="project" value="TreeGrafter"/>
</dbReference>
<gene>
    <name evidence="2" type="ORF">D8674_035217</name>
</gene>
<dbReference type="Pfam" id="PF20750">
    <property type="entry name" value="PAP_NTPase"/>
    <property type="match status" value="1"/>
</dbReference>
<accession>A0A5N5GGD1</accession>
<proteinExistence type="predicted"/>
<comment type="caution">
    <text evidence="2">The sequence shown here is derived from an EMBL/GenBank/DDBJ whole genome shotgun (WGS) entry which is preliminary data.</text>
</comment>
<reference evidence="2 3" key="1">
    <citation type="submission" date="2019-09" db="EMBL/GenBank/DDBJ databases">
        <authorList>
            <person name="Ou C."/>
        </authorList>
    </citation>
    <scope>NUCLEOTIDE SEQUENCE [LARGE SCALE GENOMIC DNA]</scope>
    <source>
        <strain evidence="2">S2</strain>
        <tissue evidence="2">Leaf</tissue>
    </source>
</reference>
<dbReference type="CDD" id="cd05402">
    <property type="entry name" value="NT_PAP_TUTase"/>
    <property type="match status" value="1"/>
</dbReference>
<evidence type="ECO:0000313" key="2">
    <source>
        <dbReference type="EMBL" id="KAB2612901.1"/>
    </source>
</evidence>
<keyword evidence="3" id="KW-1185">Reference proteome</keyword>
<evidence type="ECO:0000259" key="1">
    <source>
        <dbReference type="Pfam" id="PF20750"/>
    </source>
</evidence>
<dbReference type="EMBL" id="SMOL01000458">
    <property type="protein sequence ID" value="KAB2612901.1"/>
    <property type="molecule type" value="Genomic_DNA"/>
</dbReference>
<dbReference type="InterPro" id="IPR048840">
    <property type="entry name" value="PolA_pol_NTPase"/>
</dbReference>
<dbReference type="PANTHER" id="PTHR10682:SF22">
    <property type="entry name" value="POLYNUCLEOTIDE ADENYLYLTRANSFERASE"/>
    <property type="match status" value="1"/>
</dbReference>
<dbReference type="Proteomes" id="UP000327157">
    <property type="component" value="Chromosome 9"/>
</dbReference>
<feature type="domain" description="Poly(A) polymerase nucleotidyltransferase" evidence="1">
    <location>
        <begin position="133"/>
        <end position="219"/>
    </location>
</feature>
<dbReference type="PANTHER" id="PTHR10682">
    <property type="entry name" value="POLY A POLYMERASE"/>
    <property type="match status" value="1"/>
</dbReference>
<evidence type="ECO:0000313" key="3">
    <source>
        <dbReference type="Proteomes" id="UP000327157"/>
    </source>
</evidence>